<proteinExistence type="predicted"/>
<reference evidence="2" key="1">
    <citation type="submission" date="2023-03" db="EMBL/GenBank/DDBJ databases">
        <title>Amycolatopsis taiwanensis NBRC 103393.</title>
        <authorList>
            <person name="Ichikawa N."/>
            <person name="Sato H."/>
            <person name="Tonouchi N."/>
        </authorList>
    </citation>
    <scope>NUCLEOTIDE SEQUENCE</scope>
    <source>
        <strain evidence="2">NBRC 103393</strain>
    </source>
</reference>
<dbReference type="Gene3D" id="3.10.310.70">
    <property type="match status" value="1"/>
</dbReference>
<dbReference type="InterPro" id="IPR011059">
    <property type="entry name" value="Metal-dep_hydrolase_composite"/>
</dbReference>
<dbReference type="CDD" id="cd01300">
    <property type="entry name" value="YtcJ_like"/>
    <property type="match status" value="1"/>
</dbReference>
<dbReference type="PANTHER" id="PTHR22642:SF2">
    <property type="entry name" value="PROTEIN LONG AFTER FAR-RED 3"/>
    <property type="match status" value="1"/>
</dbReference>
<dbReference type="Pfam" id="PF07969">
    <property type="entry name" value="Amidohydro_3"/>
    <property type="match status" value="1"/>
</dbReference>
<dbReference type="GO" id="GO:0016810">
    <property type="term" value="F:hydrolase activity, acting on carbon-nitrogen (but not peptide) bonds"/>
    <property type="evidence" value="ECO:0007669"/>
    <property type="project" value="InterPro"/>
</dbReference>
<dbReference type="Gene3D" id="3.20.20.140">
    <property type="entry name" value="Metal-dependent hydrolases"/>
    <property type="match status" value="1"/>
</dbReference>
<evidence type="ECO:0000313" key="3">
    <source>
        <dbReference type="Proteomes" id="UP001165136"/>
    </source>
</evidence>
<organism evidence="2 3">
    <name type="scientific">Amycolatopsis taiwanensis</name>
    <dbReference type="NCBI Taxonomy" id="342230"/>
    <lineage>
        <taxon>Bacteria</taxon>
        <taxon>Bacillati</taxon>
        <taxon>Actinomycetota</taxon>
        <taxon>Actinomycetes</taxon>
        <taxon>Pseudonocardiales</taxon>
        <taxon>Pseudonocardiaceae</taxon>
        <taxon>Amycolatopsis</taxon>
    </lineage>
</organism>
<feature type="domain" description="Amidohydrolase 3" evidence="1">
    <location>
        <begin position="58"/>
        <end position="545"/>
    </location>
</feature>
<dbReference type="EMBL" id="BSTI01000017">
    <property type="protein sequence ID" value="GLY69545.1"/>
    <property type="molecule type" value="Genomic_DNA"/>
</dbReference>
<accession>A0A9W6VIB7</accession>
<keyword evidence="3" id="KW-1185">Reference proteome</keyword>
<dbReference type="InterPro" id="IPR033932">
    <property type="entry name" value="YtcJ-like"/>
</dbReference>
<dbReference type="SUPFAM" id="SSF51556">
    <property type="entry name" value="Metallo-dependent hydrolases"/>
    <property type="match status" value="1"/>
</dbReference>
<gene>
    <name evidence="2" type="ORF">Atai01_61640</name>
</gene>
<evidence type="ECO:0000259" key="1">
    <source>
        <dbReference type="Pfam" id="PF07969"/>
    </source>
</evidence>
<dbReference type="AlphaFoldDB" id="A0A9W6VIB7"/>
<evidence type="ECO:0000313" key="2">
    <source>
        <dbReference type="EMBL" id="GLY69545.1"/>
    </source>
</evidence>
<dbReference type="InterPro" id="IPR013108">
    <property type="entry name" value="Amidohydro_3"/>
</dbReference>
<sequence length="547" mass="57014">MSAAADLVLRGAAVFTGTRPHPTATTVAVTDGRITAVGTDEQVRAVVGRARETVRVPGGMILPGFTDAHVHPIMGGVELDQCDLSGCADETSTIAAVAAYAAARPRSPWILGGGWQSHHFPAGAPTRGQLDAVVPDRPAFLLDAAHHSAWVNSAALELAGVGAGTPDPANGRIDRAPDGTPSGLLHERARALVEKLVPATSDVDAAAGLARAQRYLHSFGVTGWQDAIVGAYGGHPDHGGVYAEAAARGTLTARVVGALWWPPETSAAEIGDRVDELVRRRAALSGGRFRADAVKIMQDGVAETCTAAMLTPYAGACGCGATGLSHLPSELLGEVVTRLDAAGFAVHVHAIGDRAVREALDAFARARARNGRTGNRHHLAHLQLVHDTDLPRFAGLGVAANLQAVWACRDTEMLSTTFPVLGAERAQRQFPFGALHRSGARLALGSDWPVSTPDVLAAIHVAVNRRPPGDPAAAPLGEGQELELTTALHAGTVGSAWLNGRDDCRVRAGAPADLTVLDRDPFTVPAEELYLVRAALTVANGQVVHHR</sequence>
<name>A0A9W6VIB7_9PSEU</name>
<comment type="caution">
    <text evidence="2">The sequence shown here is derived from an EMBL/GenBank/DDBJ whole genome shotgun (WGS) entry which is preliminary data.</text>
</comment>
<dbReference type="Gene3D" id="2.30.40.10">
    <property type="entry name" value="Urease, subunit C, domain 1"/>
    <property type="match status" value="1"/>
</dbReference>
<dbReference type="SUPFAM" id="SSF51338">
    <property type="entry name" value="Composite domain of metallo-dependent hydrolases"/>
    <property type="match status" value="1"/>
</dbReference>
<dbReference type="PANTHER" id="PTHR22642">
    <property type="entry name" value="IMIDAZOLONEPROPIONASE"/>
    <property type="match status" value="1"/>
</dbReference>
<dbReference type="RefSeq" id="WP_285489062.1">
    <property type="nucleotide sequence ID" value="NZ_BSTI01000017.1"/>
</dbReference>
<protein>
    <submittedName>
        <fullName evidence="2">Amidohydrolase</fullName>
    </submittedName>
</protein>
<dbReference type="InterPro" id="IPR032466">
    <property type="entry name" value="Metal_Hydrolase"/>
</dbReference>
<dbReference type="Proteomes" id="UP001165136">
    <property type="component" value="Unassembled WGS sequence"/>
</dbReference>